<dbReference type="InterPro" id="IPR032675">
    <property type="entry name" value="LRR_dom_sf"/>
</dbReference>
<evidence type="ECO:0000313" key="1">
    <source>
        <dbReference type="EMBL" id="MCL7047506.1"/>
    </source>
</evidence>
<dbReference type="InterPro" id="IPR036047">
    <property type="entry name" value="F-box-like_dom_sf"/>
</dbReference>
<dbReference type="SUPFAM" id="SSF52047">
    <property type="entry name" value="RNI-like"/>
    <property type="match status" value="1"/>
</dbReference>
<evidence type="ECO:0000313" key="2">
    <source>
        <dbReference type="Proteomes" id="UP001177140"/>
    </source>
</evidence>
<gene>
    <name evidence="1" type="ORF">MKW94_011021</name>
</gene>
<evidence type="ECO:0008006" key="3">
    <source>
        <dbReference type="Google" id="ProtNLM"/>
    </source>
</evidence>
<keyword evidence="2" id="KW-1185">Reference proteome</keyword>
<dbReference type="Gene3D" id="3.80.10.10">
    <property type="entry name" value="Ribonuclease Inhibitor"/>
    <property type="match status" value="1"/>
</dbReference>
<name>A0AA42B226_PAPNU</name>
<dbReference type="Proteomes" id="UP001177140">
    <property type="component" value="Unassembled WGS sequence"/>
</dbReference>
<dbReference type="AlphaFoldDB" id="A0AA42B226"/>
<reference evidence="1" key="1">
    <citation type="submission" date="2022-03" db="EMBL/GenBank/DDBJ databases">
        <title>A functionally conserved STORR gene fusion in Papaver species that diverged 16.8 million years ago.</title>
        <authorList>
            <person name="Catania T."/>
        </authorList>
    </citation>
    <scope>NUCLEOTIDE SEQUENCE</scope>
    <source>
        <strain evidence="1">S-191538</strain>
    </source>
</reference>
<dbReference type="EMBL" id="JAJJMA010293674">
    <property type="protein sequence ID" value="MCL7047506.1"/>
    <property type="molecule type" value="Genomic_DNA"/>
</dbReference>
<proteinExistence type="predicted"/>
<dbReference type="PANTHER" id="PTHR38926">
    <property type="entry name" value="F-BOX DOMAIN CONTAINING PROTEIN, EXPRESSED"/>
    <property type="match status" value="1"/>
</dbReference>
<organism evidence="1 2">
    <name type="scientific">Papaver nudicaule</name>
    <name type="common">Iceland poppy</name>
    <dbReference type="NCBI Taxonomy" id="74823"/>
    <lineage>
        <taxon>Eukaryota</taxon>
        <taxon>Viridiplantae</taxon>
        <taxon>Streptophyta</taxon>
        <taxon>Embryophyta</taxon>
        <taxon>Tracheophyta</taxon>
        <taxon>Spermatophyta</taxon>
        <taxon>Magnoliopsida</taxon>
        <taxon>Ranunculales</taxon>
        <taxon>Papaveraceae</taxon>
        <taxon>Papaveroideae</taxon>
        <taxon>Papaver</taxon>
    </lineage>
</organism>
<dbReference type="SUPFAM" id="SSF81383">
    <property type="entry name" value="F-box domain"/>
    <property type="match status" value="1"/>
</dbReference>
<comment type="caution">
    <text evidence="1">The sequence shown here is derived from an EMBL/GenBank/DDBJ whole genome shotgun (WGS) entry which is preliminary data.</text>
</comment>
<protein>
    <recommendedName>
        <fullName evidence="3">F-box domain-containing protein</fullName>
    </recommendedName>
</protein>
<sequence>MDFTMNNQTLISTKEPAPSEEVRNWLELPHDVLSHIFLKLGSVCPAWRKISKEPTLFRSIDMGSRWDLLDEYLVEKITREAVDRSCGQLVEFSMDSSGSNELLAYIADKSAELRCFRLVNSHELRVDALINMAKKAVMLEELEICHCSFLGDKIDMLKTVGNACPLIKSFRLNSQGCRYPHQKSDDEALAIAENMPQLRRLHLFGNNLTNLGLKAILDSCLHLESLDLRQCFNIELKGDLLMSCRDRHIQLRFPNDSTDDYEFDATIDEGSYDATTDERSYEFSEHIYFPGSDSDDDESGYNPLLDFCYYDPDLIYDREAPFDPDYYV</sequence>
<accession>A0AA42B226</accession>
<dbReference type="PANTHER" id="PTHR38926:SF2">
    <property type="entry name" value="F-BOX_LRR-REPEAT PROTEIN 21-RELATED"/>
    <property type="match status" value="1"/>
</dbReference>